<accession>A0ABU2C493</accession>
<dbReference type="Proteomes" id="UP001180487">
    <property type="component" value="Unassembled WGS sequence"/>
</dbReference>
<reference evidence="1 2" key="1">
    <citation type="submission" date="2023-07" db="EMBL/GenBank/DDBJ databases">
        <title>Sorghum-associated microbial communities from plants grown in Nebraska, USA.</title>
        <authorList>
            <person name="Schachtman D."/>
        </authorList>
    </citation>
    <scope>NUCLEOTIDE SEQUENCE [LARGE SCALE GENOMIC DNA]</scope>
    <source>
        <strain evidence="1 2">BE313</strain>
    </source>
</reference>
<sequence length="128" mass="14302">MKTYSERSGRQPDFLVQYQFLTIEQGGRKGPPHQRTRWDFMYEGDAPSIEGVSTIWLEAISESGEPLPEGEIPASGKAHMFIVNHDRRGFHKARIAPGVRGFFMEGAKRVATCQVLELMALSDHAASP</sequence>
<evidence type="ECO:0000313" key="1">
    <source>
        <dbReference type="EMBL" id="MDR7376067.1"/>
    </source>
</evidence>
<dbReference type="EMBL" id="JAVDXT010000001">
    <property type="protein sequence ID" value="MDR7376067.1"/>
    <property type="molecule type" value="Genomic_DNA"/>
</dbReference>
<protein>
    <submittedName>
        <fullName evidence="1">Uncharacterized protein</fullName>
    </submittedName>
</protein>
<organism evidence="1 2">
    <name type="scientific">Rhodoferax ferrireducens</name>
    <dbReference type="NCBI Taxonomy" id="192843"/>
    <lineage>
        <taxon>Bacteria</taxon>
        <taxon>Pseudomonadati</taxon>
        <taxon>Pseudomonadota</taxon>
        <taxon>Betaproteobacteria</taxon>
        <taxon>Burkholderiales</taxon>
        <taxon>Comamonadaceae</taxon>
        <taxon>Rhodoferax</taxon>
    </lineage>
</organism>
<keyword evidence="2" id="KW-1185">Reference proteome</keyword>
<dbReference type="RefSeq" id="WP_310370741.1">
    <property type="nucleotide sequence ID" value="NZ_JAVDXT010000001.1"/>
</dbReference>
<name>A0ABU2C493_9BURK</name>
<proteinExistence type="predicted"/>
<gene>
    <name evidence="1" type="ORF">J2X19_000725</name>
</gene>
<comment type="caution">
    <text evidence="1">The sequence shown here is derived from an EMBL/GenBank/DDBJ whole genome shotgun (WGS) entry which is preliminary data.</text>
</comment>
<evidence type="ECO:0000313" key="2">
    <source>
        <dbReference type="Proteomes" id="UP001180487"/>
    </source>
</evidence>